<dbReference type="Proteomes" id="UP001497493">
    <property type="component" value="Chromosome"/>
</dbReference>
<protein>
    <submittedName>
        <fullName evidence="2">SAM-dependent methyltransferase</fullName>
    </submittedName>
</protein>
<keyword evidence="3" id="KW-1185">Reference proteome</keyword>
<organism evidence="2 3">
    <name type="scientific">Candidatus Methylocalor cossyra</name>
    <dbReference type="NCBI Taxonomy" id="3108543"/>
    <lineage>
        <taxon>Bacteria</taxon>
        <taxon>Pseudomonadati</taxon>
        <taxon>Pseudomonadota</taxon>
        <taxon>Gammaproteobacteria</taxon>
        <taxon>Methylococcales</taxon>
        <taxon>Methylococcaceae</taxon>
        <taxon>Candidatus Methylocalor</taxon>
    </lineage>
</organism>
<evidence type="ECO:0000313" key="2">
    <source>
        <dbReference type="EMBL" id="CAL1241569.1"/>
    </source>
</evidence>
<evidence type="ECO:0000313" key="3">
    <source>
        <dbReference type="Proteomes" id="UP001497493"/>
    </source>
</evidence>
<name>A0ABP1CBE5_9GAMM</name>
<dbReference type="InterPro" id="IPR050508">
    <property type="entry name" value="Methyltransf_Superfamily"/>
</dbReference>
<keyword evidence="2" id="KW-0808">Transferase</keyword>
<dbReference type="CDD" id="cd02440">
    <property type="entry name" value="AdoMet_MTases"/>
    <property type="match status" value="1"/>
</dbReference>
<dbReference type="Pfam" id="PF08241">
    <property type="entry name" value="Methyltransf_11"/>
    <property type="match status" value="1"/>
</dbReference>
<dbReference type="SUPFAM" id="SSF53335">
    <property type="entry name" value="S-adenosyl-L-methionine-dependent methyltransferases"/>
    <property type="match status" value="1"/>
</dbReference>
<gene>
    <name evidence="2" type="ORF">MECH1_V1_2793</name>
</gene>
<dbReference type="GO" id="GO:0032259">
    <property type="term" value="P:methylation"/>
    <property type="evidence" value="ECO:0007669"/>
    <property type="project" value="UniProtKB-KW"/>
</dbReference>
<dbReference type="Gene3D" id="3.40.50.150">
    <property type="entry name" value="Vaccinia Virus protein VP39"/>
    <property type="match status" value="1"/>
</dbReference>
<dbReference type="InterPro" id="IPR013216">
    <property type="entry name" value="Methyltransf_11"/>
</dbReference>
<proteinExistence type="predicted"/>
<dbReference type="InterPro" id="IPR029063">
    <property type="entry name" value="SAM-dependent_MTases_sf"/>
</dbReference>
<feature type="domain" description="Methyltransferase type 11" evidence="1">
    <location>
        <begin position="60"/>
        <end position="155"/>
    </location>
</feature>
<accession>A0ABP1CBE5</accession>
<dbReference type="EMBL" id="OZ026884">
    <property type="protein sequence ID" value="CAL1241569.1"/>
    <property type="molecule type" value="Genomic_DNA"/>
</dbReference>
<keyword evidence="2" id="KW-0489">Methyltransferase</keyword>
<dbReference type="GO" id="GO:0008168">
    <property type="term" value="F:methyltransferase activity"/>
    <property type="evidence" value="ECO:0007669"/>
    <property type="project" value="UniProtKB-KW"/>
</dbReference>
<dbReference type="PANTHER" id="PTHR42912">
    <property type="entry name" value="METHYLTRANSFERASE"/>
    <property type="match status" value="1"/>
</dbReference>
<sequence>MLDSTAMTPAEFDQFADAYRTLHHQNIRFSGESPEFFAEYKVKDAWELLWKQGKSATWILDFGAGIGTSVAPFRKYFPRASLTCLDVSEKSLAVGRARYPDLAEFRAFDGKRIPFPENTFDLIFAAGVFHHIPHGEHLDLLREWRRVLRPGGTALLFEHNPFNPITRHAVNTCPFDDNAHLIYPSELRRRLREAGFEQIGLRYRLFVPGFLRFLRPLERWLSACPLGAQYFVHGVKIAP</sequence>
<reference evidence="2 3" key="1">
    <citation type="submission" date="2024-04" db="EMBL/GenBank/DDBJ databases">
        <authorList>
            <person name="Cremers G."/>
        </authorList>
    </citation>
    <scope>NUCLEOTIDE SEQUENCE [LARGE SCALE GENOMIC DNA]</scope>
    <source>
        <strain evidence="2">MeCH1-AG</strain>
    </source>
</reference>
<evidence type="ECO:0000259" key="1">
    <source>
        <dbReference type="Pfam" id="PF08241"/>
    </source>
</evidence>
<dbReference type="PANTHER" id="PTHR42912:SF80">
    <property type="entry name" value="METHYLTRANSFERASE DOMAIN-CONTAINING PROTEIN"/>
    <property type="match status" value="1"/>
</dbReference>